<evidence type="ECO:0000313" key="2">
    <source>
        <dbReference type="EMBL" id="KAK4412215.1"/>
    </source>
</evidence>
<feature type="compositionally biased region" description="Polar residues" evidence="1">
    <location>
        <begin position="48"/>
        <end position="64"/>
    </location>
</feature>
<proteinExistence type="predicted"/>
<accession>A0AAE1XHU2</accession>
<reference evidence="2" key="2">
    <citation type="journal article" date="2024" name="Plant">
        <title>Genomic evolution and insights into agronomic trait innovations of Sesamum species.</title>
        <authorList>
            <person name="Miao H."/>
            <person name="Wang L."/>
            <person name="Qu L."/>
            <person name="Liu H."/>
            <person name="Sun Y."/>
            <person name="Le M."/>
            <person name="Wang Q."/>
            <person name="Wei S."/>
            <person name="Zheng Y."/>
            <person name="Lin W."/>
            <person name="Duan Y."/>
            <person name="Cao H."/>
            <person name="Xiong S."/>
            <person name="Wang X."/>
            <person name="Wei L."/>
            <person name="Li C."/>
            <person name="Ma Q."/>
            <person name="Ju M."/>
            <person name="Zhao R."/>
            <person name="Li G."/>
            <person name="Mu C."/>
            <person name="Tian Q."/>
            <person name="Mei H."/>
            <person name="Zhang T."/>
            <person name="Gao T."/>
            <person name="Zhang H."/>
        </authorList>
    </citation>
    <scope>NUCLEOTIDE SEQUENCE</scope>
    <source>
        <strain evidence="2">3651</strain>
    </source>
</reference>
<feature type="region of interest" description="Disordered" evidence="1">
    <location>
        <begin position="30"/>
        <end position="82"/>
    </location>
</feature>
<name>A0AAE1XHU2_9LAMI</name>
<evidence type="ECO:0000313" key="3">
    <source>
        <dbReference type="Proteomes" id="UP001293254"/>
    </source>
</evidence>
<dbReference type="AlphaFoldDB" id="A0AAE1XHU2"/>
<reference evidence="2" key="1">
    <citation type="submission" date="2020-06" db="EMBL/GenBank/DDBJ databases">
        <authorList>
            <person name="Li T."/>
            <person name="Hu X."/>
            <person name="Zhang T."/>
            <person name="Song X."/>
            <person name="Zhang H."/>
            <person name="Dai N."/>
            <person name="Sheng W."/>
            <person name="Hou X."/>
            <person name="Wei L."/>
        </authorList>
    </citation>
    <scope>NUCLEOTIDE SEQUENCE</scope>
    <source>
        <strain evidence="2">3651</strain>
        <tissue evidence="2">Leaf</tissue>
    </source>
</reference>
<dbReference type="EMBL" id="JACGWO010000019">
    <property type="protein sequence ID" value="KAK4412215.1"/>
    <property type="molecule type" value="Genomic_DNA"/>
</dbReference>
<feature type="compositionally biased region" description="Basic and acidic residues" evidence="1">
    <location>
        <begin position="35"/>
        <end position="47"/>
    </location>
</feature>
<comment type="caution">
    <text evidence="2">The sequence shown here is derived from an EMBL/GenBank/DDBJ whole genome shotgun (WGS) entry which is preliminary data.</text>
</comment>
<feature type="region of interest" description="Disordered" evidence="1">
    <location>
        <begin position="116"/>
        <end position="142"/>
    </location>
</feature>
<keyword evidence="3" id="KW-1185">Reference proteome</keyword>
<organism evidence="2 3">
    <name type="scientific">Sesamum alatum</name>
    <dbReference type="NCBI Taxonomy" id="300844"/>
    <lineage>
        <taxon>Eukaryota</taxon>
        <taxon>Viridiplantae</taxon>
        <taxon>Streptophyta</taxon>
        <taxon>Embryophyta</taxon>
        <taxon>Tracheophyta</taxon>
        <taxon>Spermatophyta</taxon>
        <taxon>Magnoliopsida</taxon>
        <taxon>eudicotyledons</taxon>
        <taxon>Gunneridae</taxon>
        <taxon>Pentapetalae</taxon>
        <taxon>asterids</taxon>
        <taxon>lamiids</taxon>
        <taxon>Lamiales</taxon>
        <taxon>Pedaliaceae</taxon>
        <taxon>Sesamum</taxon>
    </lineage>
</organism>
<evidence type="ECO:0000256" key="1">
    <source>
        <dbReference type="SAM" id="MobiDB-lite"/>
    </source>
</evidence>
<protein>
    <submittedName>
        <fullName evidence="2">Uncharacterized protein</fullName>
    </submittedName>
</protein>
<gene>
    <name evidence="2" type="ORF">Salat_2967400</name>
</gene>
<dbReference type="Proteomes" id="UP001293254">
    <property type="component" value="Unassembled WGS sequence"/>
</dbReference>
<sequence>MANAAAMLLDGHLGTRKLASYEVWCQHLSPKYHSRTPDPENKSRRSMAETTQSLSQWTESSQRAASGGISRLLGRRKGAGTAQNCCLPTKARFYNSRIKERTSAIGDPVLRKVEATGKDPGKLGANWEGPYRKDSSFGFIQA</sequence>